<dbReference type="EMBL" id="VZOT01000025">
    <property type="protein sequence ID" value="KAB0583577.1"/>
    <property type="molecule type" value="Genomic_DNA"/>
</dbReference>
<gene>
    <name evidence="1" type="ORF">F7P80_16460</name>
</gene>
<evidence type="ECO:0000313" key="1">
    <source>
        <dbReference type="EMBL" id="KAB0583577.1"/>
    </source>
</evidence>
<accession>A0A6A1QWY0</accession>
<organism evidence="1">
    <name type="scientific">Comamonas kerstersii</name>
    <dbReference type="NCBI Taxonomy" id="225992"/>
    <lineage>
        <taxon>Bacteria</taxon>
        <taxon>Pseudomonadati</taxon>
        <taxon>Pseudomonadota</taxon>
        <taxon>Betaproteobacteria</taxon>
        <taxon>Burkholderiales</taxon>
        <taxon>Comamonadaceae</taxon>
        <taxon>Comamonas</taxon>
    </lineage>
</organism>
<protein>
    <submittedName>
        <fullName evidence="1">Uncharacterized protein</fullName>
    </submittedName>
</protein>
<proteinExistence type="predicted"/>
<dbReference type="AlphaFoldDB" id="A0A6A1QWY0"/>
<reference evidence="1" key="1">
    <citation type="submission" date="2019-09" db="EMBL/GenBank/DDBJ databases">
        <title>Draft genome sequences of 48 bacterial type strains from the CCUG.</title>
        <authorList>
            <person name="Tunovic T."/>
            <person name="Pineiro-Iglesias B."/>
            <person name="Unosson C."/>
            <person name="Inganas E."/>
            <person name="Ohlen M."/>
            <person name="Cardew S."/>
            <person name="Jensie-Markopoulos S."/>
            <person name="Salva-Serra F."/>
            <person name="Jaen-Luchoro D."/>
            <person name="Karlsson R."/>
            <person name="Svensson-Stadler L."/>
            <person name="Chun J."/>
            <person name="Moore E."/>
        </authorList>
    </citation>
    <scope>NUCLEOTIDE SEQUENCE</scope>
    <source>
        <strain evidence="1">CCUG 15333</strain>
    </source>
</reference>
<dbReference type="RefSeq" id="WP_151046162.1">
    <property type="nucleotide sequence ID" value="NZ_VZOT01000025.1"/>
</dbReference>
<comment type="caution">
    <text evidence="1">The sequence shown here is derived from an EMBL/GenBank/DDBJ whole genome shotgun (WGS) entry which is preliminary data.</text>
</comment>
<name>A0A6A1QWY0_9BURK</name>
<sequence length="101" mass="11329">METETMEQPVAADAGLTPVFRLGALDVEPTLQGKLEIDSLLARHAACDWGEFSPELAWMLPKTAGRLVSLYMVHGALIAVETEWDCSVTWIYRFNPHQDLR</sequence>